<proteinExistence type="predicted"/>
<dbReference type="RefSeq" id="XP_060412432.1">
    <property type="nucleotide sequence ID" value="XM_060551994.1"/>
</dbReference>
<comment type="caution">
    <text evidence="2">The sequence shown here is derived from an EMBL/GenBank/DDBJ whole genome shotgun (WGS) entry which is preliminary data.</text>
</comment>
<accession>A0AAD8PX41</accession>
<dbReference type="GeneID" id="85436234"/>
<organism evidence="2 3">
    <name type="scientific">Colletotrichum navitas</name>
    <dbReference type="NCBI Taxonomy" id="681940"/>
    <lineage>
        <taxon>Eukaryota</taxon>
        <taxon>Fungi</taxon>
        <taxon>Dikarya</taxon>
        <taxon>Ascomycota</taxon>
        <taxon>Pezizomycotina</taxon>
        <taxon>Sordariomycetes</taxon>
        <taxon>Hypocreomycetidae</taxon>
        <taxon>Glomerellales</taxon>
        <taxon>Glomerellaceae</taxon>
        <taxon>Colletotrichum</taxon>
        <taxon>Colletotrichum graminicola species complex</taxon>
    </lineage>
</organism>
<name>A0AAD8PX41_9PEZI</name>
<feature type="region of interest" description="Disordered" evidence="1">
    <location>
        <begin position="84"/>
        <end position="127"/>
    </location>
</feature>
<evidence type="ECO:0000313" key="3">
    <source>
        <dbReference type="Proteomes" id="UP001230504"/>
    </source>
</evidence>
<dbReference type="EMBL" id="JAHLJV010000044">
    <property type="protein sequence ID" value="KAK1585408.1"/>
    <property type="molecule type" value="Genomic_DNA"/>
</dbReference>
<protein>
    <submittedName>
        <fullName evidence="2">Uncharacterized protein</fullName>
    </submittedName>
</protein>
<dbReference type="Proteomes" id="UP001230504">
    <property type="component" value="Unassembled WGS sequence"/>
</dbReference>
<reference evidence="2" key="1">
    <citation type="submission" date="2021-06" db="EMBL/GenBank/DDBJ databases">
        <title>Comparative genomics, transcriptomics and evolutionary studies reveal genomic signatures of adaptation to plant cell wall in hemibiotrophic fungi.</title>
        <authorList>
            <consortium name="DOE Joint Genome Institute"/>
            <person name="Baroncelli R."/>
            <person name="Diaz J.F."/>
            <person name="Benocci T."/>
            <person name="Peng M."/>
            <person name="Battaglia E."/>
            <person name="Haridas S."/>
            <person name="Andreopoulos W."/>
            <person name="Labutti K."/>
            <person name="Pangilinan J."/>
            <person name="Floch G.L."/>
            <person name="Makela M.R."/>
            <person name="Henrissat B."/>
            <person name="Grigoriev I.V."/>
            <person name="Crouch J.A."/>
            <person name="De Vries R.P."/>
            <person name="Sukno S.A."/>
            <person name="Thon M.R."/>
        </authorList>
    </citation>
    <scope>NUCLEOTIDE SEQUENCE</scope>
    <source>
        <strain evidence="2">CBS 125086</strain>
    </source>
</reference>
<gene>
    <name evidence="2" type="ORF">LY79DRAFT_267695</name>
</gene>
<sequence>MCCRVVCVLLGSMVGLTMLEVMALMLTNTHLGIHHRHLGQAQRRSVPGTRWPGRTVIAGPPTNHMMNDHRRAVRRSRGAATLASGLLPLLLPPPRPSQPLPTEMQPGRRLSHPRDQHRGKAPPPQLS</sequence>
<dbReference type="AlphaFoldDB" id="A0AAD8PX41"/>
<feature type="region of interest" description="Disordered" evidence="1">
    <location>
        <begin position="38"/>
        <end position="67"/>
    </location>
</feature>
<keyword evidence="3" id="KW-1185">Reference proteome</keyword>
<evidence type="ECO:0000256" key="1">
    <source>
        <dbReference type="SAM" id="MobiDB-lite"/>
    </source>
</evidence>
<evidence type="ECO:0000313" key="2">
    <source>
        <dbReference type="EMBL" id="KAK1585408.1"/>
    </source>
</evidence>
<feature type="compositionally biased region" description="Pro residues" evidence="1">
    <location>
        <begin position="90"/>
        <end position="99"/>
    </location>
</feature>